<name>A0A6M3LHY0_9ZZZZ</name>
<reference evidence="2" key="1">
    <citation type="submission" date="2020-03" db="EMBL/GenBank/DDBJ databases">
        <title>The deep terrestrial virosphere.</title>
        <authorList>
            <person name="Holmfeldt K."/>
            <person name="Nilsson E."/>
            <person name="Simone D."/>
            <person name="Lopez-Fernandez M."/>
            <person name="Wu X."/>
            <person name="de Brujin I."/>
            <person name="Lundin D."/>
            <person name="Andersson A."/>
            <person name="Bertilsson S."/>
            <person name="Dopson M."/>
        </authorList>
    </citation>
    <scope>NUCLEOTIDE SEQUENCE</scope>
    <source>
        <strain evidence="2">MM415B03862</strain>
    </source>
</reference>
<accession>A0A6M3LHY0</accession>
<feature type="region of interest" description="Disordered" evidence="1">
    <location>
        <begin position="55"/>
        <end position="88"/>
    </location>
</feature>
<organism evidence="2">
    <name type="scientific">viral metagenome</name>
    <dbReference type="NCBI Taxonomy" id="1070528"/>
    <lineage>
        <taxon>unclassified sequences</taxon>
        <taxon>metagenomes</taxon>
        <taxon>organismal metagenomes</taxon>
    </lineage>
</organism>
<dbReference type="EMBL" id="MT143229">
    <property type="protein sequence ID" value="QJA94400.1"/>
    <property type="molecule type" value="Genomic_DNA"/>
</dbReference>
<evidence type="ECO:0000313" key="2">
    <source>
        <dbReference type="EMBL" id="QJA94400.1"/>
    </source>
</evidence>
<dbReference type="AlphaFoldDB" id="A0A6M3LHY0"/>
<evidence type="ECO:0000256" key="1">
    <source>
        <dbReference type="SAM" id="MobiDB-lite"/>
    </source>
</evidence>
<sequence>MRTITAQGSYTSPISQKEVNFDFSYLAFDSADDIVSNSSEAKLVKDYNRMSKLDASNTARESAKVANGDSTRKPLTEEEKSANKAERKTNSEIIKLLKAKGLSLSDIENL</sequence>
<feature type="compositionally biased region" description="Basic and acidic residues" evidence="1">
    <location>
        <begin position="70"/>
        <end position="88"/>
    </location>
</feature>
<protein>
    <submittedName>
        <fullName evidence="2">Uncharacterized protein</fullName>
    </submittedName>
</protein>
<proteinExistence type="predicted"/>
<gene>
    <name evidence="2" type="ORF">MM415B03862_0001</name>
</gene>